<keyword evidence="4" id="KW-1185">Reference proteome</keyword>
<proteinExistence type="predicted"/>
<reference evidence="3 4" key="1">
    <citation type="submission" date="2024-06" db="EMBL/GenBank/DDBJ databases">
        <authorList>
            <person name="Kraege A."/>
            <person name="Thomma B."/>
        </authorList>
    </citation>
    <scope>NUCLEOTIDE SEQUENCE [LARGE SCALE GENOMIC DNA]</scope>
</reference>
<dbReference type="EMBL" id="CAXHTA020000009">
    <property type="protein sequence ID" value="CAL5223829.1"/>
    <property type="molecule type" value="Genomic_DNA"/>
</dbReference>
<evidence type="ECO:0000313" key="4">
    <source>
        <dbReference type="Proteomes" id="UP001497392"/>
    </source>
</evidence>
<comment type="caution">
    <text evidence="3">The sequence shown here is derived from an EMBL/GenBank/DDBJ whole genome shotgun (WGS) entry which is preliminary data.</text>
</comment>
<dbReference type="Proteomes" id="UP001497392">
    <property type="component" value="Unassembled WGS sequence"/>
</dbReference>
<protein>
    <submittedName>
        <fullName evidence="3">G6405 protein</fullName>
    </submittedName>
</protein>
<feature type="region of interest" description="Disordered" evidence="1">
    <location>
        <begin position="645"/>
        <end position="697"/>
    </location>
</feature>
<dbReference type="Pfam" id="PF14649">
    <property type="entry name" value="Spatacsin_C"/>
    <property type="match status" value="1"/>
</dbReference>
<dbReference type="InterPro" id="IPR028107">
    <property type="entry name" value="Spatacsin_C_dom"/>
</dbReference>
<name>A0ABP1FXM3_9CHLO</name>
<dbReference type="PANTHER" id="PTHR13650">
    <property type="entry name" value="SPATACSIN"/>
    <property type="match status" value="1"/>
</dbReference>
<evidence type="ECO:0000313" key="3">
    <source>
        <dbReference type="EMBL" id="CAL5223829.1"/>
    </source>
</evidence>
<feature type="region of interest" description="Disordered" evidence="1">
    <location>
        <begin position="400"/>
        <end position="419"/>
    </location>
</feature>
<feature type="compositionally biased region" description="Basic and acidic residues" evidence="1">
    <location>
        <begin position="681"/>
        <end position="691"/>
    </location>
</feature>
<organism evidence="3 4">
    <name type="scientific">Coccomyxa viridis</name>
    <dbReference type="NCBI Taxonomy" id="1274662"/>
    <lineage>
        <taxon>Eukaryota</taxon>
        <taxon>Viridiplantae</taxon>
        <taxon>Chlorophyta</taxon>
        <taxon>core chlorophytes</taxon>
        <taxon>Trebouxiophyceae</taxon>
        <taxon>Trebouxiophyceae incertae sedis</taxon>
        <taxon>Coccomyxaceae</taxon>
        <taxon>Coccomyxa</taxon>
    </lineage>
</organism>
<gene>
    <name evidence="3" type="primary">g6405</name>
    <name evidence="3" type="ORF">VP750_LOCUS5488</name>
</gene>
<dbReference type="PANTHER" id="PTHR13650:SF0">
    <property type="entry name" value="SPATACSIN"/>
    <property type="match status" value="1"/>
</dbReference>
<dbReference type="InterPro" id="IPR028103">
    <property type="entry name" value="Spatacsin"/>
</dbReference>
<accession>A0ABP1FXM3</accession>
<feature type="region of interest" description="Disordered" evidence="1">
    <location>
        <begin position="110"/>
        <end position="134"/>
    </location>
</feature>
<evidence type="ECO:0000259" key="2">
    <source>
        <dbReference type="Pfam" id="PF14649"/>
    </source>
</evidence>
<feature type="domain" description="Spatacsin C-terminal" evidence="2">
    <location>
        <begin position="930"/>
        <end position="1125"/>
    </location>
</feature>
<sequence>MEDCLRQQRALGALQTHFASLRLRSTSTPTEDAAILREEAVEICARRIAVESCDDQQVVAACTAVTALCNAPLWPLCIDVAVLTALNSGGHVSKAGLKRLAKDLASSKHANGLSRSESDGQHSDTPPETVDEEAGQVHGCLSAEAVACALASSILTAESCTASDPKDAQREARLQAARQWTLLLAFCAQHGLPLDCSRLVHLAAGNDWIFFLAQASVHFLSLKQVIALAAEHFTDQSLRHHVLHVLTRQLGPAQHLDTQDEAAPPGETSADLLEVLHAASKAEAPALELLQQADHLQWPVLAVLAASHPDASASRCMAVWLRATLRLVGSDVAVQSGEQRGRQAALHALRAACRRGAHDAAADAVQIFMPACPLLKCLRMMQAASHGRFAEMLRHREELTSAMTPPPARRPGSSGEEETEAEWVMKVTWTLADDLLASLSSWTDRLPILERLVTIDLPVPGGSGAEQYRHILLLYELLQGSADHFIVWSSHKGSPVDRLKAEAALQTLIAEQAWAQANRWADATGQLRCGITLAHANVLLADWQRLMWLPGQRQHAWDDIQQLFTAQQLPPSNAAHFLISAAERLGSEGMLDLDEQVQLIKDAACWLRKARLSEHSLGQRAELLKETARALQLLSARMALCNSADGQKPAQQAPLVAPWASREPEDEETRAKGLSPAASGLDDRLSSRDASSDAVDSDSGQAAQLFEGIYTLLYKVVDKPSKAEITAALRTQLEHGDVAGARKLSSELVSPPIDLVLAEAAAAVIQHCRPAVSQEAGQPVQEAVPAAVLSYLSRRGHEKLDTPLDVLDALEACAAKGAARALCALAAASFRAATLLGMTCEEAASLGPRQSLQVLLMKGPQAAPLAIQYAAAYHLSTEKTADVLSDSFLKGLLAAHHDTEGSIRDAWTAAGFREACEDLHAPEALGSALVQVLLERHGSLPAEVECGLLLAAHSCYEAGSCADALEVLVQLAQRTMQQWAQSGDWRPLVQLISGMGHYKALRGGLDILVANDQLELLLSRRSASRSSTGARMWRAAVLAAIKRQRPDDEAAWELAHQHFGCARETAASLQSRAQARADADIQMKRAGLPETLAHLDAMSAAIAAARAYAEADCCRAAVSAAQTAIELGQQLQGRRR</sequence>
<evidence type="ECO:0000256" key="1">
    <source>
        <dbReference type="SAM" id="MobiDB-lite"/>
    </source>
</evidence>